<evidence type="ECO:0000256" key="2">
    <source>
        <dbReference type="SAM" id="Phobius"/>
    </source>
</evidence>
<evidence type="ECO:0000313" key="4">
    <source>
        <dbReference type="Proteomes" id="UP001596915"/>
    </source>
</evidence>
<accession>A0ABW2WYU0</accession>
<reference evidence="4" key="1">
    <citation type="journal article" date="2019" name="Int. J. Syst. Evol. Microbiol.">
        <title>The Global Catalogue of Microorganisms (GCM) 10K type strain sequencing project: providing services to taxonomists for standard genome sequencing and annotation.</title>
        <authorList>
            <consortium name="The Broad Institute Genomics Platform"/>
            <consortium name="The Broad Institute Genome Sequencing Center for Infectious Disease"/>
            <person name="Wu L."/>
            <person name="Ma J."/>
        </authorList>
    </citation>
    <scope>NUCLEOTIDE SEQUENCE [LARGE SCALE GENOMIC DNA]</scope>
    <source>
        <strain evidence="4">JCM 12607</strain>
    </source>
</reference>
<keyword evidence="2" id="KW-0812">Transmembrane</keyword>
<evidence type="ECO:0000256" key="1">
    <source>
        <dbReference type="SAM" id="MobiDB-lite"/>
    </source>
</evidence>
<dbReference type="EMBL" id="JBHTGL010000008">
    <property type="protein sequence ID" value="MFD0626695.1"/>
    <property type="molecule type" value="Genomic_DNA"/>
</dbReference>
<evidence type="ECO:0000313" key="3">
    <source>
        <dbReference type="EMBL" id="MFD0626695.1"/>
    </source>
</evidence>
<organism evidence="3 4">
    <name type="scientific">Streptomyces sanglieri</name>
    <dbReference type="NCBI Taxonomy" id="193460"/>
    <lineage>
        <taxon>Bacteria</taxon>
        <taxon>Bacillati</taxon>
        <taxon>Actinomycetota</taxon>
        <taxon>Actinomycetes</taxon>
        <taxon>Kitasatosporales</taxon>
        <taxon>Streptomycetaceae</taxon>
        <taxon>Streptomyces</taxon>
    </lineage>
</organism>
<proteinExistence type="predicted"/>
<feature type="transmembrane region" description="Helical" evidence="2">
    <location>
        <begin position="81"/>
        <end position="102"/>
    </location>
</feature>
<feature type="transmembrane region" description="Helical" evidence="2">
    <location>
        <begin position="48"/>
        <end position="69"/>
    </location>
</feature>
<feature type="region of interest" description="Disordered" evidence="1">
    <location>
        <begin position="1"/>
        <end position="28"/>
    </location>
</feature>
<gene>
    <name evidence="3" type="ORF">ACFQ2K_32360</name>
</gene>
<name>A0ABW2WYU0_9ACTN</name>
<comment type="caution">
    <text evidence="3">The sequence shown here is derived from an EMBL/GenBank/DDBJ whole genome shotgun (WGS) entry which is preliminary data.</text>
</comment>
<feature type="transmembrane region" description="Helical" evidence="2">
    <location>
        <begin position="114"/>
        <end position="134"/>
    </location>
</feature>
<keyword evidence="4" id="KW-1185">Reference proteome</keyword>
<dbReference type="Proteomes" id="UP001596915">
    <property type="component" value="Unassembled WGS sequence"/>
</dbReference>
<protein>
    <submittedName>
        <fullName evidence="3">Uncharacterized protein</fullName>
    </submittedName>
</protein>
<keyword evidence="2" id="KW-0472">Membrane</keyword>
<sequence>MSFAGPGAGRDRETNKVESTGTGSPAIGTIGDHATFSWVRGHSLTQDAWLPLSACLVTVVTIGFTVFAAVRWPGGPQSQYVGFYVLVTLALLTAGAAALYPAVQTADAWRRRRVRAVLVGIAALCCVGSVLTWIDVDRTGEVEVAMTTREEGAGGVFTVEMAPPPSGDVRSKLRLTLSITDKSETQSSCITGTRATIAADHGDPSGKPEVTPKRPTADFDLGGHEGGVRFTVTLKLSDPNCRMKLWARGTLHND</sequence>
<keyword evidence="2" id="KW-1133">Transmembrane helix</keyword>